<keyword evidence="2" id="KW-1185">Reference proteome</keyword>
<sequence>MTPREQAAFNEGVEAMRQMAMAAAVSIEVRDDAREVRQQAAAAALHGLAEGAKVLLLGAEGTHQTRTPKGEAANG</sequence>
<name>A0A1H0KTH1_9HYPH</name>
<organism evidence="1 2">
    <name type="scientific">Methylobacterium phyllostachyos</name>
    <dbReference type="NCBI Taxonomy" id="582672"/>
    <lineage>
        <taxon>Bacteria</taxon>
        <taxon>Pseudomonadati</taxon>
        <taxon>Pseudomonadota</taxon>
        <taxon>Alphaproteobacteria</taxon>
        <taxon>Hyphomicrobiales</taxon>
        <taxon>Methylobacteriaceae</taxon>
        <taxon>Methylobacterium</taxon>
    </lineage>
</organism>
<protein>
    <submittedName>
        <fullName evidence="1">Uncharacterized protein</fullName>
    </submittedName>
</protein>
<dbReference type="RefSeq" id="WP_091722608.1">
    <property type="nucleotide sequence ID" value="NZ_FNHS01000029.1"/>
</dbReference>
<gene>
    <name evidence="1" type="ORF">SAMN05216360_12910</name>
</gene>
<accession>A0A1H0KTH1</accession>
<reference evidence="2" key="1">
    <citation type="submission" date="2016-10" db="EMBL/GenBank/DDBJ databases">
        <authorList>
            <person name="Varghese N."/>
            <person name="Submissions S."/>
        </authorList>
    </citation>
    <scope>NUCLEOTIDE SEQUENCE [LARGE SCALE GENOMIC DNA]</scope>
    <source>
        <strain evidence="2">BL47</strain>
    </source>
</reference>
<dbReference type="AlphaFoldDB" id="A0A1H0KTH1"/>
<dbReference type="STRING" id="582672.SAMN05216360_12910"/>
<dbReference type="Proteomes" id="UP000198704">
    <property type="component" value="Unassembled WGS sequence"/>
</dbReference>
<evidence type="ECO:0000313" key="2">
    <source>
        <dbReference type="Proteomes" id="UP000198704"/>
    </source>
</evidence>
<proteinExistence type="predicted"/>
<dbReference type="EMBL" id="FNHS01000029">
    <property type="protein sequence ID" value="SDO59267.1"/>
    <property type="molecule type" value="Genomic_DNA"/>
</dbReference>
<dbReference type="OrthoDB" id="8006191at2"/>
<evidence type="ECO:0000313" key="1">
    <source>
        <dbReference type="EMBL" id="SDO59267.1"/>
    </source>
</evidence>